<evidence type="ECO:0000256" key="1">
    <source>
        <dbReference type="SAM" id="MobiDB-lite"/>
    </source>
</evidence>
<organism evidence="3 4">
    <name type="scientific">Dermatophagoides pteronyssinus</name>
    <name type="common">European house dust mite</name>
    <dbReference type="NCBI Taxonomy" id="6956"/>
    <lineage>
        <taxon>Eukaryota</taxon>
        <taxon>Metazoa</taxon>
        <taxon>Ecdysozoa</taxon>
        <taxon>Arthropoda</taxon>
        <taxon>Chelicerata</taxon>
        <taxon>Arachnida</taxon>
        <taxon>Acari</taxon>
        <taxon>Acariformes</taxon>
        <taxon>Sarcoptiformes</taxon>
        <taxon>Astigmata</taxon>
        <taxon>Psoroptidia</taxon>
        <taxon>Analgoidea</taxon>
        <taxon>Pyroglyphidae</taxon>
        <taxon>Dermatophagoidinae</taxon>
        <taxon>Dermatophagoides</taxon>
    </lineage>
</organism>
<keyword evidence="4" id="KW-1185">Reference proteome</keyword>
<reference evidence="3 4" key="1">
    <citation type="journal article" date="2018" name="J. Allergy Clin. Immunol.">
        <title>High-quality assembly of Dermatophagoides pteronyssinus genome and transcriptome reveals a wide range of novel allergens.</title>
        <authorList>
            <person name="Liu X.Y."/>
            <person name="Yang K.Y."/>
            <person name="Wang M.Q."/>
            <person name="Kwok J.S."/>
            <person name="Zeng X."/>
            <person name="Yang Z."/>
            <person name="Xiao X.J."/>
            <person name="Lau C.P."/>
            <person name="Li Y."/>
            <person name="Huang Z.M."/>
            <person name="Ba J.G."/>
            <person name="Yim A.K."/>
            <person name="Ouyang C.Y."/>
            <person name="Ngai S.M."/>
            <person name="Chan T.F."/>
            <person name="Leung E.L."/>
            <person name="Liu L."/>
            <person name="Liu Z.G."/>
            <person name="Tsui S.K."/>
        </authorList>
    </citation>
    <scope>NUCLEOTIDE SEQUENCE [LARGE SCALE GENOMIC DNA]</scope>
    <source>
        <strain evidence="3">Derp</strain>
    </source>
</reference>
<comment type="caution">
    <text evidence="3">The sequence shown here is derived from an EMBL/GenBank/DDBJ whole genome shotgun (WGS) entry which is preliminary data.</text>
</comment>
<dbReference type="Proteomes" id="UP000887458">
    <property type="component" value="Unassembled WGS sequence"/>
</dbReference>
<protein>
    <recommendedName>
        <fullName evidence="5">Shematrin-like protein 2</fullName>
    </recommendedName>
</protein>
<name>A0ABQ8J4W4_DERPT</name>
<feature type="chain" id="PRO_5046930286" description="Shematrin-like protein 2" evidence="2">
    <location>
        <begin position="27"/>
        <end position="226"/>
    </location>
</feature>
<reference evidence="3 4" key="2">
    <citation type="journal article" date="2022" name="Mol. Biol. Evol.">
        <title>Comparative Genomics Reveals Insights into the Divergent Evolution of Astigmatic Mites and Household Pest Adaptations.</title>
        <authorList>
            <person name="Xiong Q."/>
            <person name="Wan A.T."/>
            <person name="Liu X."/>
            <person name="Fung C.S."/>
            <person name="Xiao X."/>
            <person name="Malainual N."/>
            <person name="Hou J."/>
            <person name="Wang L."/>
            <person name="Wang M."/>
            <person name="Yang K.Y."/>
            <person name="Cui Y."/>
            <person name="Leung E.L."/>
            <person name="Nong W."/>
            <person name="Shin S.K."/>
            <person name="Au S.W."/>
            <person name="Jeong K.Y."/>
            <person name="Chew F.T."/>
            <person name="Hui J.H."/>
            <person name="Leung T.F."/>
            <person name="Tungtrongchitr A."/>
            <person name="Zhong N."/>
            <person name="Liu Z."/>
            <person name="Tsui S.K."/>
        </authorList>
    </citation>
    <scope>NUCLEOTIDE SEQUENCE [LARGE SCALE GENOMIC DNA]</scope>
    <source>
        <strain evidence="3">Derp</strain>
    </source>
</reference>
<proteinExistence type="predicted"/>
<feature type="region of interest" description="Disordered" evidence="1">
    <location>
        <begin position="203"/>
        <end position="226"/>
    </location>
</feature>
<evidence type="ECO:0000313" key="4">
    <source>
        <dbReference type="Proteomes" id="UP000887458"/>
    </source>
</evidence>
<dbReference type="EMBL" id="NJHN03000075">
    <property type="protein sequence ID" value="KAH9417576.1"/>
    <property type="molecule type" value="Genomic_DNA"/>
</dbReference>
<keyword evidence="2" id="KW-0732">Signal</keyword>
<feature type="compositionally biased region" description="Low complexity" evidence="1">
    <location>
        <begin position="203"/>
        <end position="219"/>
    </location>
</feature>
<gene>
    <name evidence="3" type="ORF">DERP_010390</name>
</gene>
<evidence type="ECO:0000256" key="2">
    <source>
        <dbReference type="SAM" id="SignalP"/>
    </source>
</evidence>
<evidence type="ECO:0000313" key="3">
    <source>
        <dbReference type="EMBL" id="KAH9417576.1"/>
    </source>
</evidence>
<accession>A0ABQ8J4W4</accession>
<evidence type="ECO:0008006" key="5">
    <source>
        <dbReference type="Google" id="ProtNLM"/>
    </source>
</evidence>
<sequence>MASLINLKSILIIATILVATMKTIMAHGSSISPYVGFGYNPIVSPFYGYGLANALGFGFDHASYYGKPWYGGYGIGYPFGNGYGLGYGMGMGYGFGFPAMNLGMGHGGLGYGVGMGVGYGAGYAAGIGPGVGGYNWINKKQGFDSGYDPMMNGIGNDFHKTARNARELNLLSSNDLVTTPPSSLASLIMNRSLKTLSTSANKQSLSSLSSPTSQSQHYSNIVDNSS</sequence>
<feature type="signal peptide" evidence="2">
    <location>
        <begin position="1"/>
        <end position="26"/>
    </location>
</feature>